<dbReference type="OrthoDB" id="195316at2"/>
<evidence type="ECO:0000256" key="1">
    <source>
        <dbReference type="SAM" id="SignalP"/>
    </source>
</evidence>
<organism evidence="2 3">
    <name type="scientific">Shewanella piezotolerans (strain WP3 / JCM 13877)</name>
    <dbReference type="NCBI Taxonomy" id="225849"/>
    <lineage>
        <taxon>Bacteria</taxon>
        <taxon>Pseudomonadati</taxon>
        <taxon>Pseudomonadota</taxon>
        <taxon>Gammaproteobacteria</taxon>
        <taxon>Alteromonadales</taxon>
        <taxon>Shewanellaceae</taxon>
        <taxon>Shewanella</taxon>
    </lineage>
</organism>
<dbReference type="eggNOG" id="COG3656">
    <property type="taxonomic scope" value="Bacteria"/>
</dbReference>
<dbReference type="KEGG" id="swp:swp_3071"/>
<gene>
    <name evidence="2" type="ordered locus">swp_3071</name>
</gene>
<dbReference type="AlphaFoldDB" id="B8CPS2"/>
<evidence type="ECO:0000313" key="3">
    <source>
        <dbReference type="Proteomes" id="UP000000753"/>
    </source>
</evidence>
<protein>
    <submittedName>
        <fullName evidence="2">Periplasmic protein, putative</fullName>
    </submittedName>
</protein>
<dbReference type="STRING" id="225849.swp_3071"/>
<dbReference type="Pfam" id="PF10029">
    <property type="entry name" value="DUF2271"/>
    <property type="match status" value="1"/>
</dbReference>
<keyword evidence="3" id="KW-1185">Reference proteome</keyword>
<evidence type="ECO:0000313" key="2">
    <source>
        <dbReference type="EMBL" id="ACJ29786.1"/>
    </source>
</evidence>
<accession>B8CPS2</accession>
<feature type="signal peptide" evidence="1">
    <location>
        <begin position="1"/>
        <end position="22"/>
    </location>
</feature>
<proteinExistence type="predicted"/>
<dbReference type="HOGENOM" id="CLU_1546557_0_0_6"/>
<feature type="chain" id="PRO_5002870154" evidence="1">
    <location>
        <begin position="23"/>
        <end position="173"/>
    </location>
</feature>
<dbReference type="InterPro" id="IPR014469">
    <property type="entry name" value="DUF2271"/>
</dbReference>
<dbReference type="Proteomes" id="UP000000753">
    <property type="component" value="Chromosome"/>
</dbReference>
<sequence length="173" mass="20131">MNIKPLKILCTLYLLLSPAALSAQPQQFHRLSLSDGTNNKLSIQVDVIQFNTLTEKPYLALWYSLPNKQYTPLKVLRADSKWLRDLKSFWRFIARYQREKLDGITAATVKPGLHQFVFELPDKAMTHVHQYWLEVVRENGKRELLNISMPPQQQNKSCVNGTTEVNIFCVEYH</sequence>
<reference evidence="2 3" key="1">
    <citation type="journal article" date="2008" name="PLoS ONE">
        <title>Environmental adaptation: genomic analysis of the piezotolerant and psychrotolerant deep-sea iron reducing bacterium Shewanella piezotolerans WP3.</title>
        <authorList>
            <person name="Wang F."/>
            <person name="Wang J."/>
            <person name="Jian H."/>
            <person name="Zhang B."/>
            <person name="Li S."/>
            <person name="Wang F."/>
            <person name="Zeng X."/>
            <person name="Gao L."/>
            <person name="Bartlett D.H."/>
            <person name="Yu J."/>
            <person name="Hu S."/>
            <person name="Xiao X."/>
        </authorList>
    </citation>
    <scope>NUCLEOTIDE SEQUENCE [LARGE SCALE GENOMIC DNA]</scope>
    <source>
        <strain evidence="3">WP3 / JCM 13877</strain>
    </source>
</reference>
<keyword evidence="1" id="KW-0732">Signal</keyword>
<dbReference type="EMBL" id="CP000472">
    <property type="protein sequence ID" value="ACJ29786.1"/>
    <property type="molecule type" value="Genomic_DNA"/>
</dbReference>
<name>B8CPS2_SHEPW</name>
<dbReference type="RefSeq" id="WP_020913136.1">
    <property type="nucleotide sequence ID" value="NC_011566.1"/>
</dbReference>